<dbReference type="InterPro" id="IPR020557">
    <property type="entry name" value="Fumarate_lyase_CS"/>
</dbReference>
<sequence length="436" mass="49106">MSQPLWSKESTKSKSRLSEDIMLFMSGRDVILDQQLLAFDIQASKAHAEGLARIGVLSEQESMIINQSLDQLLKDFEKGQFILDERFEDGHSAIEWYLTDKLGELGKKIHTGRSRNDQVSVATRLFCCESLKQLNQLCLDVSFTCLKLAKQHEKDVLPGYTHLQRAVVSSWGLWFASFAEAFCDNAKAAQQVLELIGSNPLGSAAGYGVNLKLDRDYTTKTLGFNRLQINPMYVQNSRGKVELQVLGCFKNALLDLRRMAWDLSLFSTGEYNFIEIGNDFSTGSSIMPNKHNPDAVELMRAEYAKLVGCYAELESLLSLPSGYQRDLQNTKEPLLKGVSSSLQCLQLVPHLLVGMTINHKQCEQAIEASMFATDKAVELVIEDGMAFRDAYRHIKDNYQELEERQAEISIEQRTSPGSCGNLLLDRIEKRLKELLD</sequence>
<dbReference type="Gene3D" id="1.10.40.30">
    <property type="entry name" value="Fumarase/aspartase (C-terminal domain)"/>
    <property type="match status" value="1"/>
</dbReference>
<dbReference type="STRING" id="1144748.KS2013_1896"/>
<dbReference type="PRINTS" id="PR00145">
    <property type="entry name" value="ARGSUCLYASE"/>
</dbReference>
<dbReference type="InterPro" id="IPR022761">
    <property type="entry name" value="Fumarate_lyase_N"/>
</dbReference>
<dbReference type="SUPFAM" id="SSF48557">
    <property type="entry name" value="L-aspartase-like"/>
    <property type="match status" value="1"/>
</dbReference>
<dbReference type="PATRIC" id="fig|1144748.3.peg.1915"/>
<dbReference type="EMBL" id="CP012418">
    <property type="protein sequence ID" value="AOE50605.1"/>
    <property type="molecule type" value="Genomic_DNA"/>
</dbReference>
<dbReference type="UniPathway" id="UPA00068">
    <property type="reaction ID" value="UER00114"/>
</dbReference>
<evidence type="ECO:0000256" key="4">
    <source>
        <dbReference type="ARBA" id="ARBA00012338"/>
    </source>
</evidence>
<comment type="catalytic activity">
    <reaction evidence="1">
        <text>2-(N(omega)-L-arginino)succinate = fumarate + L-arginine</text>
        <dbReference type="Rhea" id="RHEA:24020"/>
        <dbReference type="ChEBI" id="CHEBI:29806"/>
        <dbReference type="ChEBI" id="CHEBI:32682"/>
        <dbReference type="ChEBI" id="CHEBI:57472"/>
        <dbReference type="EC" id="4.3.2.1"/>
    </reaction>
</comment>
<dbReference type="AlphaFoldDB" id="A0A1B3BCV8"/>
<dbReference type="KEGG" id="ksd:KS2013_1896"/>
<evidence type="ECO:0000256" key="3">
    <source>
        <dbReference type="ARBA" id="ARBA00005552"/>
    </source>
</evidence>
<keyword evidence="5" id="KW-0055">Arginine biosynthesis</keyword>
<reference evidence="9" key="1">
    <citation type="submission" date="2015-08" db="EMBL/GenBank/DDBJ databases">
        <authorList>
            <person name="Kim K.M."/>
        </authorList>
    </citation>
    <scope>NUCLEOTIDE SEQUENCE [LARGE SCALE GENOMIC DNA]</scope>
    <source>
        <strain evidence="9">KCTC 23892</strain>
    </source>
</reference>
<dbReference type="PANTHER" id="PTHR43814">
    <property type="entry name" value="ARGININOSUCCINATE LYASE"/>
    <property type="match status" value="1"/>
</dbReference>
<comment type="similarity">
    <text evidence="3">In the N-terminal section; belongs to the lyase 1 family. Argininosuccinate lyase subfamily.</text>
</comment>
<dbReference type="NCBIfam" id="TIGR00838">
    <property type="entry name" value="argH"/>
    <property type="match status" value="1"/>
</dbReference>
<evidence type="ECO:0000313" key="8">
    <source>
        <dbReference type="EMBL" id="AOE50605.1"/>
    </source>
</evidence>
<dbReference type="Gene3D" id="1.20.200.10">
    <property type="entry name" value="Fumarase/aspartase (Central domain)"/>
    <property type="match status" value="1"/>
</dbReference>
<comment type="pathway">
    <text evidence="2">Amino-acid biosynthesis; L-arginine biosynthesis; L-arginine from L-ornithine and carbamoyl phosphate: step 3/3.</text>
</comment>
<keyword evidence="8" id="KW-0456">Lyase</keyword>
<name>A0A1B3BCV8_9GAMM</name>
<protein>
    <recommendedName>
        <fullName evidence="4 6">Argininosuccinate lyase</fullName>
        <ecNumber evidence="4 6">4.3.2.1</ecNumber>
    </recommendedName>
</protein>
<keyword evidence="5" id="KW-0028">Amino-acid biosynthesis</keyword>
<dbReference type="GO" id="GO:0004056">
    <property type="term" value="F:argininosuccinate lyase activity"/>
    <property type="evidence" value="ECO:0007669"/>
    <property type="project" value="UniProtKB-UniRule"/>
</dbReference>
<dbReference type="InterPro" id="IPR024083">
    <property type="entry name" value="Fumarase/histidase_N"/>
</dbReference>
<dbReference type="InterPro" id="IPR009049">
    <property type="entry name" value="Argininosuccinate_lyase"/>
</dbReference>
<evidence type="ECO:0000259" key="7">
    <source>
        <dbReference type="Pfam" id="PF00206"/>
    </source>
</evidence>
<evidence type="ECO:0000256" key="1">
    <source>
        <dbReference type="ARBA" id="ARBA00000985"/>
    </source>
</evidence>
<dbReference type="PRINTS" id="PR00149">
    <property type="entry name" value="FUMRATELYASE"/>
</dbReference>
<dbReference type="PROSITE" id="PS00163">
    <property type="entry name" value="FUMARATE_LYASES"/>
    <property type="match status" value="1"/>
</dbReference>
<dbReference type="PANTHER" id="PTHR43814:SF1">
    <property type="entry name" value="ARGININOSUCCINATE LYASE"/>
    <property type="match status" value="1"/>
</dbReference>
<evidence type="ECO:0000256" key="2">
    <source>
        <dbReference type="ARBA" id="ARBA00004941"/>
    </source>
</evidence>
<gene>
    <name evidence="8" type="ORF">KS2013_1896</name>
</gene>
<keyword evidence="9" id="KW-1185">Reference proteome</keyword>
<dbReference type="Proteomes" id="UP000094147">
    <property type="component" value="Chromosome"/>
</dbReference>
<dbReference type="InterPro" id="IPR008948">
    <property type="entry name" value="L-Aspartase-like"/>
</dbReference>
<dbReference type="GO" id="GO:0005829">
    <property type="term" value="C:cytosol"/>
    <property type="evidence" value="ECO:0007669"/>
    <property type="project" value="TreeGrafter"/>
</dbReference>
<dbReference type="Gene3D" id="1.10.275.10">
    <property type="entry name" value="Fumarase/aspartase (N-terminal domain)"/>
    <property type="match status" value="1"/>
</dbReference>
<evidence type="ECO:0000313" key="9">
    <source>
        <dbReference type="Proteomes" id="UP000094147"/>
    </source>
</evidence>
<dbReference type="CDD" id="cd01359">
    <property type="entry name" value="Argininosuccinate_lyase"/>
    <property type="match status" value="1"/>
</dbReference>
<feature type="domain" description="Fumarate lyase N-terminal" evidence="7">
    <location>
        <begin position="32"/>
        <end position="308"/>
    </location>
</feature>
<dbReference type="RefSeq" id="WP_068993079.1">
    <property type="nucleotide sequence ID" value="NZ_CP012418.1"/>
</dbReference>
<dbReference type="OrthoDB" id="9769623at2"/>
<dbReference type="InterPro" id="IPR000362">
    <property type="entry name" value="Fumarate_lyase_fam"/>
</dbReference>
<organism evidence="8 9">
    <name type="scientific">Kangiella sediminilitoris</name>
    <dbReference type="NCBI Taxonomy" id="1144748"/>
    <lineage>
        <taxon>Bacteria</taxon>
        <taxon>Pseudomonadati</taxon>
        <taxon>Pseudomonadota</taxon>
        <taxon>Gammaproteobacteria</taxon>
        <taxon>Kangiellales</taxon>
        <taxon>Kangiellaceae</taxon>
        <taxon>Kangiella</taxon>
    </lineage>
</organism>
<evidence type="ECO:0000256" key="6">
    <source>
        <dbReference type="NCBIfam" id="TIGR00838"/>
    </source>
</evidence>
<proteinExistence type="inferred from homology"/>
<dbReference type="Pfam" id="PF00206">
    <property type="entry name" value="Lyase_1"/>
    <property type="match status" value="1"/>
</dbReference>
<dbReference type="EC" id="4.3.2.1" evidence="4 6"/>
<accession>A0A1B3BCV8</accession>
<evidence type="ECO:0000256" key="5">
    <source>
        <dbReference type="ARBA" id="ARBA00022571"/>
    </source>
</evidence>
<dbReference type="GO" id="GO:0042450">
    <property type="term" value="P:L-arginine biosynthetic process via ornithine"/>
    <property type="evidence" value="ECO:0007669"/>
    <property type="project" value="UniProtKB-UniRule"/>
</dbReference>